<dbReference type="EMBL" id="JELY01003290">
    <property type="protein sequence ID" value="KYF50032.1"/>
    <property type="molecule type" value="Genomic_DNA"/>
</dbReference>
<dbReference type="Proteomes" id="UP000075420">
    <property type="component" value="Unassembled WGS sequence"/>
</dbReference>
<name>A0A150P396_SORCE</name>
<accession>A0A150P396</accession>
<organism evidence="2 3">
    <name type="scientific">Sorangium cellulosum</name>
    <name type="common">Polyangium cellulosum</name>
    <dbReference type="NCBI Taxonomy" id="56"/>
    <lineage>
        <taxon>Bacteria</taxon>
        <taxon>Pseudomonadati</taxon>
        <taxon>Myxococcota</taxon>
        <taxon>Polyangia</taxon>
        <taxon>Polyangiales</taxon>
        <taxon>Polyangiaceae</taxon>
        <taxon>Sorangium</taxon>
    </lineage>
</organism>
<dbReference type="AlphaFoldDB" id="A0A150P396"/>
<proteinExistence type="predicted"/>
<sequence>MVVACGGDDETNAGVGGTAGSGSSATGGGNTGGSGSAGSGSSGDAGGGGTERKRVGDPCTDHAQCPSFGNLEGNCLTSWPEGYCATDHCDGDLVCPPDSTCGVADGVARCLHFCFTDTNCRDGYRCDTAELSCVPAD</sequence>
<reference evidence="2 3" key="1">
    <citation type="submission" date="2014-02" db="EMBL/GenBank/DDBJ databases">
        <title>The small core and large imbalanced accessory genome model reveals a collaborative survival strategy of Sorangium cellulosum strains in nature.</title>
        <authorList>
            <person name="Han K."/>
            <person name="Peng R."/>
            <person name="Blom J."/>
            <person name="Li Y.-Z."/>
        </authorList>
    </citation>
    <scope>NUCLEOTIDE SEQUENCE [LARGE SCALE GENOMIC DNA]</scope>
    <source>
        <strain evidence="2 3">So0157-25</strain>
    </source>
</reference>
<evidence type="ECO:0000256" key="1">
    <source>
        <dbReference type="SAM" id="MobiDB-lite"/>
    </source>
</evidence>
<protein>
    <submittedName>
        <fullName evidence="2">Uncharacterized protein</fullName>
    </submittedName>
</protein>
<evidence type="ECO:0000313" key="2">
    <source>
        <dbReference type="EMBL" id="KYF50032.1"/>
    </source>
</evidence>
<evidence type="ECO:0000313" key="3">
    <source>
        <dbReference type="Proteomes" id="UP000075420"/>
    </source>
</evidence>
<comment type="caution">
    <text evidence="2">The sequence shown here is derived from an EMBL/GenBank/DDBJ whole genome shotgun (WGS) entry which is preliminary data.</text>
</comment>
<feature type="region of interest" description="Disordered" evidence="1">
    <location>
        <begin position="1"/>
        <end position="55"/>
    </location>
</feature>
<gene>
    <name evidence="2" type="ORF">BE08_04650</name>
</gene>
<feature type="compositionally biased region" description="Gly residues" evidence="1">
    <location>
        <begin position="14"/>
        <end position="49"/>
    </location>
</feature>